<keyword evidence="3" id="KW-1185">Reference proteome</keyword>
<dbReference type="EMBL" id="CAJDYZ010008752">
    <property type="protein sequence ID" value="CAD1475795.1"/>
    <property type="molecule type" value="Genomic_DNA"/>
</dbReference>
<gene>
    <name evidence="2" type="ORF">MHI_LOCUS595259</name>
</gene>
<reference evidence="2" key="1">
    <citation type="submission" date="2020-07" db="EMBL/GenBank/DDBJ databases">
        <authorList>
            <person name="Nazaruddin N."/>
        </authorList>
    </citation>
    <scope>NUCLEOTIDE SEQUENCE</scope>
</reference>
<dbReference type="OrthoDB" id="412981at2759"/>
<proteinExistence type="predicted"/>
<name>A0A6V7H8G6_9HYME</name>
<protein>
    <submittedName>
        <fullName evidence="2">Uncharacterized protein</fullName>
    </submittedName>
</protein>
<feature type="non-terminal residue" evidence="2">
    <location>
        <position position="254"/>
    </location>
</feature>
<organism evidence="2 3">
    <name type="scientific">Heterotrigona itama</name>
    <dbReference type="NCBI Taxonomy" id="395501"/>
    <lineage>
        <taxon>Eukaryota</taxon>
        <taxon>Metazoa</taxon>
        <taxon>Ecdysozoa</taxon>
        <taxon>Arthropoda</taxon>
        <taxon>Hexapoda</taxon>
        <taxon>Insecta</taxon>
        <taxon>Pterygota</taxon>
        <taxon>Neoptera</taxon>
        <taxon>Endopterygota</taxon>
        <taxon>Hymenoptera</taxon>
        <taxon>Apocrita</taxon>
        <taxon>Aculeata</taxon>
        <taxon>Apoidea</taxon>
        <taxon>Anthophila</taxon>
        <taxon>Apidae</taxon>
        <taxon>Heterotrigona</taxon>
    </lineage>
</organism>
<evidence type="ECO:0000313" key="2">
    <source>
        <dbReference type="EMBL" id="CAD1475795.1"/>
    </source>
</evidence>
<feature type="compositionally biased region" description="Polar residues" evidence="1">
    <location>
        <begin position="92"/>
        <end position="117"/>
    </location>
</feature>
<feature type="region of interest" description="Disordered" evidence="1">
    <location>
        <begin position="92"/>
        <end position="123"/>
    </location>
</feature>
<feature type="non-terminal residue" evidence="2">
    <location>
        <position position="1"/>
    </location>
</feature>
<dbReference type="Proteomes" id="UP000752696">
    <property type="component" value="Unassembled WGS sequence"/>
</dbReference>
<accession>A0A6V7H8G6</accession>
<evidence type="ECO:0000256" key="1">
    <source>
        <dbReference type="SAM" id="MobiDB-lite"/>
    </source>
</evidence>
<evidence type="ECO:0000313" key="3">
    <source>
        <dbReference type="Proteomes" id="UP000752696"/>
    </source>
</evidence>
<dbReference type="AlphaFoldDB" id="A0A6V7H8G6"/>
<sequence length="254" mass="29473">KRLSYYPNSERTQKWPAIETPFIFYETPRANKIDEFYKLLTDHNTNIAIITESWLIPKDIIKFPSYQIYRQDGPLIISGILIIVHKDITTEDTPQPATSNRNIKQNQNSPRLTTGAASSPPPNKIYLQLQTKAGTEGKINNFRQKIPKPFRNATHKHQNQNQHFPEDPTHLGLVEQKNKHRRKFPKLGNPFHKLHRYLHSNLIHKHIMLLSNNKVTEPDKVSLLHLKKSQPNLLLHIQNLPQTAIFLRCGNSSK</sequence>
<comment type="caution">
    <text evidence="2">The sequence shown here is derived from an EMBL/GenBank/DDBJ whole genome shotgun (WGS) entry which is preliminary data.</text>
</comment>